<keyword evidence="6" id="KW-0812">Transmembrane</keyword>
<evidence type="ECO:0000256" key="8">
    <source>
        <dbReference type="ARBA" id="ARBA00022989"/>
    </source>
</evidence>
<dbReference type="InterPro" id="IPR036052">
    <property type="entry name" value="TrpB-like_PALP_sf"/>
</dbReference>
<keyword evidence="15" id="KW-1185">Reference proteome</keyword>
<comment type="similarity">
    <text evidence="3">Belongs to the cysteine synthase/cystathionine beta-synthase family.</text>
</comment>
<keyword evidence="7" id="KW-1000">Mitochondrion outer membrane</keyword>
<dbReference type="InterPro" id="IPR001926">
    <property type="entry name" value="TrpB-like_PALP"/>
</dbReference>
<organism evidence="14 15">
    <name type="scientific">Coprinopsis marcescibilis</name>
    <name type="common">Agaric fungus</name>
    <name type="synonym">Psathyrella marcescibilis</name>
    <dbReference type="NCBI Taxonomy" id="230819"/>
    <lineage>
        <taxon>Eukaryota</taxon>
        <taxon>Fungi</taxon>
        <taxon>Dikarya</taxon>
        <taxon>Basidiomycota</taxon>
        <taxon>Agaricomycotina</taxon>
        <taxon>Agaricomycetes</taxon>
        <taxon>Agaricomycetidae</taxon>
        <taxon>Agaricales</taxon>
        <taxon>Agaricineae</taxon>
        <taxon>Psathyrellaceae</taxon>
        <taxon>Coprinopsis</taxon>
    </lineage>
</organism>
<dbReference type="InterPro" id="IPR050214">
    <property type="entry name" value="Cys_Synth/Cystath_Beta-Synth"/>
</dbReference>
<sequence>MANLKALDNLPGWLQWPSRTTIKHLFYGVLIGFSLSLSSSGLTLVRQRRKKEHLANGNTAPTSIASRSEQIVDGVTGLIGNTPLIRINSLSDALGVEILGKAEFMNPGGSVKDRVALRMIDDAERLGYLRPYTNSRIFEGTVGSTGISIATIARARGYHATIIMPDDIAEEKVKALLSLGAEVERVRPASIVDKKQFVNLAKQRASQFGQTPTMENGTAPKVRLPNSHRGLESASHSVLVSTTADNVDFENDTWKYDQEFLTKPRGFFADQFENKSNFDAHYYGTGPEIWKQTGGDIDAFVSGAGTGGTVAGCGRYLKSVKEDVLVAISDPEGSGLYNKVKHGVMFDRKESEGTKRRHQVDTVVEGIGINRLTRNFELALPILDDAFRITDVEAVSMSRYLVQNDGLFLGSSSACNLLACVKLVQKMGWENSGKRVVTILCDSGIRHYSKFWSDEYLAQANITVDLSIVNQLLKHHQQLLPEDSNI</sequence>
<protein>
    <recommendedName>
        <fullName evidence="4">cysteine synthase</fullName>
        <ecNumber evidence="4">2.5.1.47</ecNumber>
    </recommendedName>
    <alternativeName>
        <fullName evidence="12">Cysteine synthase-like protein</fullName>
    </alternativeName>
</protein>
<dbReference type="GO" id="GO:0005741">
    <property type="term" value="C:mitochondrial outer membrane"/>
    <property type="evidence" value="ECO:0007669"/>
    <property type="project" value="UniProtKB-SubCell"/>
</dbReference>
<evidence type="ECO:0000256" key="1">
    <source>
        <dbReference type="ARBA" id="ARBA00001933"/>
    </source>
</evidence>
<comment type="cofactor">
    <cofactor evidence="1">
        <name>pyridoxal 5'-phosphate</name>
        <dbReference type="ChEBI" id="CHEBI:597326"/>
    </cofactor>
</comment>
<keyword evidence="5" id="KW-0808">Transferase</keyword>
<evidence type="ECO:0000256" key="2">
    <source>
        <dbReference type="ARBA" id="ARBA00004572"/>
    </source>
</evidence>
<dbReference type="PANTHER" id="PTHR10314">
    <property type="entry name" value="CYSTATHIONINE BETA-SYNTHASE"/>
    <property type="match status" value="1"/>
</dbReference>
<evidence type="ECO:0000256" key="7">
    <source>
        <dbReference type="ARBA" id="ARBA00022787"/>
    </source>
</evidence>
<gene>
    <name evidence="14" type="ORF">FA15DRAFT_668743</name>
</gene>
<evidence type="ECO:0000259" key="13">
    <source>
        <dbReference type="Pfam" id="PF00291"/>
    </source>
</evidence>
<comment type="subcellular location">
    <subcellularLocation>
        <location evidence="2">Mitochondrion outer membrane</location>
        <topology evidence="2">Single-pass membrane protein</topology>
    </subcellularLocation>
</comment>
<dbReference type="FunFam" id="3.40.50.1100:FF:000096">
    <property type="entry name" value="Related to cysteine synthase"/>
    <property type="match status" value="1"/>
</dbReference>
<dbReference type="Proteomes" id="UP000307440">
    <property type="component" value="Unassembled WGS sequence"/>
</dbReference>
<accession>A0A5C3KXD0</accession>
<evidence type="ECO:0000313" key="15">
    <source>
        <dbReference type="Proteomes" id="UP000307440"/>
    </source>
</evidence>
<dbReference type="Gene3D" id="3.40.50.1100">
    <property type="match status" value="2"/>
</dbReference>
<dbReference type="EMBL" id="ML210189">
    <property type="protein sequence ID" value="TFK25206.1"/>
    <property type="molecule type" value="Genomic_DNA"/>
</dbReference>
<dbReference type="PROSITE" id="PS00901">
    <property type="entry name" value="CYS_SYNTHASE"/>
    <property type="match status" value="1"/>
</dbReference>
<comment type="catalytic activity">
    <reaction evidence="11">
        <text>O-acetyl-L-serine + hydrogen sulfide = L-cysteine + acetate</text>
        <dbReference type="Rhea" id="RHEA:14829"/>
        <dbReference type="ChEBI" id="CHEBI:29919"/>
        <dbReference type="ChEBI" id="CHEBI:30089"/>
        <dbReference type="ChEBI" id="CHEBI:35235"/>
        <dbReference type="ChEBI" id="CHEBI:58340"/>
        <dbReference type="EC" id="2.5.1.47"/>
    </reaction>
</comment>
<dbReference type="SUPFAM" id="SSF53686">
    <property type="entry name" value="Tryptophan synthase beta subunit-like PLP-dependent enzymes"/>
    <property type="match status" value="1"/>
</dbReference>
<keyword evidence="10" id="KW-0472">Membrane</keyword>
<evidence type="ECO:0000313" key="14">
    <source>
        <dbReference type="EMBL" id="TFK25206.1"/>
    </source>
</evidence>
<evidence type="ECO:0000256" key="4">
    <source>
        <dbReference type="ARBA" id="ARBA00012681"/>
    </source>
</evidence>
<dbReference type="CDD" id="cd01561">
    <property type="entry name" value="CBS_like"/>
    <property type="match status" value="1"/>
</dbReference>
<evidence type="ECO:0000256" key="12">
    <source>
        <dbReference type="ARBA" id="ARBA00078545"/>
    </source>
</evidence>
<dbReference type="GO" id="GO:0006535">
    <property type="term" value="P:cysteine biosynthetic process from serine"/>
    <property type="evidence" value="ECO:0007669"/>
    <property type="project" value="InterPro"/>
</dbReference>
<evidence type="ECO:0000256" key="3">
    <source>
        <dbReference type="ARBA" id="ARBA00007103"/>
    </source>
</evidence>
<evidence type="ECO:0000256" key="10">
    <source>
        <dbReference type="ARBA" id="ARBA00023136"/>
    </source>
</evidence>
<name>A0A5C3KXD0_COPMA</name>
<dbReference type="AlphaFoldDB" id="A0A5C3KXD0"/>
<evidence type="ECO:0000256" key="6">
    <source>
        <dbReference type="ARBA" id="ARBA00022692"/>
    </source>
</evidence>
<reference evidence="14 15" key="1">
    <citation type="journal article" date="2019" name="Nat. Ecol. Evol.">
        <title>Megaphylogeny resolves global patterns of mushroom evolution.</title>
        <authorList>
            <person name="Varga T."/>
            <person name="Krizsan K."/>
            <person name="Foldi C."/>
            <person name="Dima B."/>
            <person name="Sanchez-Garcia M."/>
            <person name="Sanchez-Ramirez S."/>
            <person name="Szollosi G.J."/>
            <person name="Szarkandi J.G."/>
            <person name="Papp V."/>
            <person name="Albert L."/>
            <person name="Andreopoulos W."/>
            <person name="Angelini C."/>
            <person name="Antonin V."/>
            <person name="Barry K.W."/>
            <person name="Bougher N.L."/>
            <person name="Buchanan P."/>
            <person name="Buyck B."/>
            <person name="Bense V."/>
            <person name="Catcheside P."/>
            <person name="Chovatia M."/>
            <person name="Cooper J."/>
            <person name="Damon W."/>
            <person name="Desjardin D."/>
            <person name="Finy P."/>
            <person name="Geml J."/>
            <person name="Haridas S."/>
            <person name="Hughes K."/>
            <person name="Justo A."/>
            <person name="Karasinski D."/>
            <person name="Kautmanova I."/>
            <person name="Kiss B."/>
            <person name="Kocsube S."/>
            <person name="Kotiranta H."/>
            <person name="LaButti K.M."/>
            <person name="Lechner B.E."/>
            <person name="Liimatainen K."/>
            <person name="Lipzen A."/>
            <person name="Lukacs Z."/>
            <person name="Mihaltcheva S."/>
            <person name="Morgado L.N."/>
            <person name="Niskanen T."/>
            <person name="Noordeloos M.E."/>
            <person name="Ohm R.A."/>
            <person name="Ortiz-Santana B."/>
            <person name="Ovrebo C."/>
            <person name="Racz N."/>
            <person name="Riley R."/>
            <person name="Savchenko A."/>
            <person name="Shiryaev A."/>
            <person name="Soop K."/>
            <person name="Spirin V."/>
            <person name="Szebenyi C."/>
            <person name="Tomsovsky M."/>
            <person name="Tulloss R.E."/>
            <person name="Uehling J."/>
            <person name="Grigoriev I.V."/>
            <person name="Vagvolgyi C."/>
            <person name="Papp T."/>
            <person name="Martin F.M."/>
            <person name="Miettinen O."/>
            <person name="Hibbett D.S."/>
            <person name="Nagy L.G."/>
        </authorList>
    </citation>
    <scope>NUCLEOTIDE SEQUENCE [LARGE SCALE GENOMIC DNA]</scope>
    <source>
        <strain evidence="14 15">CBS 121175</strain>
    </source>
</reference>
<keyword evidence="9" id="KW-0496">Mitochondrion</keyword>
<evidence type="ECO:0000256" key="5">
    <source>
        <dbReference type="ARBA" id="ARBA00022679"/>
    </source>
</evidence>
<dbReference type="STRING" id="230819.A0A5C3KXD0"/>
<evidence type="ECO:0000256" key="9">
    <source>
        <dbReference type="ARBA" id="ARBA00023128"/>
    </source>
</evidence>
<dbReference type="EC" id="2.5.1.47" evidence="4"/>
<dbReference type="InterPro" id="IPR001216">
    <property type="entry name" value="P-phosphate_BS"/>
</dbReference>
<feature type="domain" description="Tryptophan synthase beta chain-like PALP" evidence="13">
    <location>
        <begin position="258"/>
        <end position="442"/>
    </location>
</feature>
<feature type="domain" description="Tryptophan synthase beta chain-like PALP" evidence="13">
    <location>
        <begin position="75"/>
        <end position="201"/>
    </location>
</feature>
<dbReference type="GO" id="GO:0004124">
    <property type="term" value="F:cysteine synthase activity"/>
    <property type="evidence" value="ECO:0007669"/>
    <property type="project" value="UniProtKB-EC"/>
</dbReference>
<evidence type="ECO:0000256" key="11">
    <source>
        <dbReference type="ARBA" id="ARBA00047931"/>
    </source>
</evidence>
<dbReference type="Pfam" id="PF00291">
    <property type="entry name" value="PALP"/>
    <property type="match status" value="2"/>
</dbReference>
<dbReference type="OrthoDB" id="10259545at2759"/>
<proteinExistence type="inferred from homology"/>
<keyword evidence="8" id="KW-1133">Transmembrane helix</keyword>